<accession>A0ACC1QFD0</accession>
<organism evidence="1 2">
    <name type="scientific">Lecanicillium saksenae</name>
    <dbReference type="NCBI Taxonomy" id="468837"/>
    <lineage>
        <taxon>Eukaryota</taxon>
        <taxon>Fungi</taxon>
        <taxon>Dikarya</taxon>
        <taxon>Ascomycota</taxon>
        <taxon>Pezizomycotina</taxon>
        <taxon>Sordariomycetes</taxon>
        <taxon>Hypocreomycetidae</taxon>
        <taxon>Hypocreales</taxon>
        <taxon>Cordycipitaceae</taxon>
        <taxon>Lecanicillium</taxon>
    </lineage>
</organism>
<proteinExistence type="predicted"/>
<name>A0ACC1QFD0_9HYPO</name>
<comment type="caution">
    <text evidence="1">The sequence shown here is derived from an EMBL/GenBank/DDBJ whole genome shotgun (WGS) entry which is preliminary data.</text>
</comment>
<evidence type="ECO:0000313" key="2">
    <source>
        <dbReference type="Proteomes" id="UP001148737"/>
    </source>
</evidence>
<dbReference type="Proteomes" id="UP001148737">
    <property type="component" value="Unassembled WGS sequence"/>
</dbReference>
<dbReference type="EMBL" id="JANAKD010002697">
    <property type="protein sequence ID" value="KAJ3473056.1"/>
    <property type="molecule type" value="Genomic_DNA"/>
</dbReference>
<evidence type="ECO:0000313" key="1">
    <source>
        <dbReference type="EMBL" id="KAJ3473056.1"/>
    </source>
</evidence>
<protein>
    <submittedName>
        <fullName evidence="1">Uncharacterized protein</fullName>
    </submittedName>
</protein>
<reference evidence="1" key="1">
    <citation type="submission" date="2022-07" db="EMBL/GenBank/DDBJ databases">
        <title>Genome Sequence of Lecanicillium saksenae.</title>
        <authorList>
            <person name="Buettner E."/>
        </authorList>
    </citation>
    <scope>NUCLEOTIDE SEQUENCE</scope>
    <source>
        <strain evidence="1">VT-O1</strain>
    </source>
</reference>
<sequence>MSETRARVSDDQVPPEQALPRDNSGSFTDQSYLTYLVPAETDINLDEAFKGLEQGKSILESIPQRETLFFGTNSLPKEN</sequence>
<gene>
    <name evidence="1" type="ORF">NLG97_g10542</name>
</gene>
<keyword evidence="2" id="KW-1185">Reference proteome</keyword>